<feature type="domain" description="Fluoroacetyl-CoA-specific thioesterase-like" evidence="1">
    <location>
        <begin position="19"/>
        <end position="120"/>
    </location>
</feature>
<dbReference type="Pfam" id="PF22636">
    <property type="entry name" value="FlK"/>
    <property type="match status" value="1"/>
</dbReference>
<accession>A0A094QEC5</accession>
<evidence type="ECO:0000259" key="1">
    <source>
        <dbReference type="Pfam" id="PF22636"/>
    </source>
</evidence>
<dbReference type="InterPro" id="IPR029069">
    <property type="entry name" value="HotDog_dom_sf"/>
</dbReference>
<dbReference type="InterPro" id="IPR025540">
    <property type="entry name" value="FlK"/>
</dbReference>
<dbReference type="AlphaFoldDB" id="A0A094QEC5"/>
<name>A0A094QEC5_9ZZZZ</name>
<proteinExistence type="predicted"/>
<protein>
    <recommendedName>
        <fullName evidence="1">Fluoroacetyl-CoA-specific thioesterase-like domain-containing protein</fullName>
    </recommendedName>
</protein>
<dbReference type="PANTHER" id="PTHR36934:SF1">
    <property type="entry name" value="THIOESTERASE DOMAIN-CONTAINING PROTEIN"/>
    <property type="match status" value="1"/>
</dbReference>
<gene>
    <name evidence="2" type="ORF">GM50_1035</name>
</gene>
<dbReference type="InterPro" id="IPR054485">
    <property type="entry name" value="FlK-like_dom"/>
</dbReference>
<dbReference type="EMBL" id="JNSK01000002">
    <property type="protein sequence ID" value="KGA20579.1"/>
    <property type="molecule type" value="Genomic_DNA"/>
</dbReference>
<evidence type="ECO:0000313" key="2">
    <source>
        <dbReference type="EMBL" id="KGA20579.1"/>
    </source>
</evidence>
<reference evidence="2" key="1">
    <citation type="submission" date="2014-05" db="EMBL/GenBank/DDBJ databases">
        <title>Key roles for freshwater Actinobacteria revealed by deep metagenomic sequencing.</title>
        <authorList>
            <person name="Ghai R."/>
            <person name="Mizuno C.M."/>
            <person name="Picazo A."/>
            <person name="Camacho A."/>
            <person name="Rodriguez-Valera F."/>
        </authorList>
    </citation>
    <scope>NUCLEOTIDE SEQUENCE</scope>
</reference>
<dbReference type="Gene3D" id="3.10.129.10">
    <property type="entry name" value="Hotdog Thioesterase"/>
    <property type="match status" value="1"/>
</dbReference>
<organism evidence="2">
    <name type="scientific">freshwater metagenome</name>
    <dbReference type="NCBI Taxonomy" id="449393"/>
    <lineage>
        <taxon>unclassified sequences</taxon>
        <taxon>metagenomes</taxon>
        <taxon>ecological metagenomes</taxon>
    </lineage>
</organism>
<dbReference type="SUPFAM" id="SSF54637">
    <property type="entry name" value="Thioesterase/thiol ester dehydrase-isomerase"/>
    <property type="match status" value="1"/>
</dbReference>
<dbReference type="PANTHER" id="PTHR36934">
    <property type="entry name" value="BLR0278 PROTEIN"/>
    <property type="match status" value="1"/>
</dbReference>
<sequence>MLVPVEELVGAVAFSTMIVRPGDTAVAIGVGDLPVLANSLIINAMQSAAIASIAEHLENGETTLETSIALEFHGGIAIGGELRTSANCTEVNGREITFVCEAYEGERLVASAVIKRTAVERVSFLARTAAQSIKSSTTS</sequence>
<comment type="caution">
    <text evidence="2">The sequence shown here is derived from an EMBL/GenBank/DDBJ whole genome shotgun (WGS) entry which is preliminary data.</text>
</comment>